<keyword evidence="2 4" id="KW-0195">Cyclin</keyword>
<dbReference type="InterPro" id="IPR006671">
    <property type="entry name" value="Cyclin_N"/>
</dbReference>
<comment type="similarity">
    <text evidence="4">Belongs to the cyclin family.</text>
</comment>
<keyword evidence="3" id="KW-0131">Cell cycle</keyword>
<dbReference type="PANTHER" id="PTHR10177">
    <property type="entry name" value="CYCLINS"/>
    <property type="match status" value="1"/>
</dbReference>
<keyword evidence="8" id="KW-1185">Reference proteome</keyword>
<reference evidence="7 8" key="1">
    <citation type="submission" date="2024-07" db="EMBL/GenBank/DDBJ databases">
        <title>Enhanced genomic and transcriptomic resources for Trichinella pseudospiralis and T. spiralis underpin the discovery of pronounced molecular differences between stages and species.</title>
        <authorList>
            <person name="Pasi K.K."/>
            <person name="La Rosa G."/>
            <person name="Gomez-Morales M.A."/>
            <person name="Tosini F."/>
            <person name="Sumanam S."/>
            <person name="Young N.D."/>
            <person name="Chang B.C."/>
            <person name="Robin G.B."/>
        </authorList>
    </citation>
    <scope>NUCLEOTIDE SEQUENCE [LARGE SCALE GENOMIC DNA]</scope>
    <source>
        <strain evidence="7">ISS534</strain>
    </source>
</reference>
<feature type="domain" description="Cyclin-like" evidence="6">
    <location>
        <begin position="65"/>
        <end position="149"/>
    </location>
</feature>
<dbReference type="SUPFAM" id="SSF47954">
    <property type="entry name" value="Cyclin-like"/>
    <property type="match status" value="1"/>
</dbReference>
<dbReference type="InterPro" id="IPR013763">
    <property type="entry name" value="Cyclin-like_dom"/>
</dbReference>
<dbReference type="Pfam" id="PF00134">
    <property type="entry name" value="Cyclin_N"/>
    <property type="match status" value="1"/>
</dbReference>
<evidence type="ECO:0000259" key="6">
    <source>
        <dbReference type="SMART" id="SM00385"/>
    </source>
</evidence>
<dbReference type="EMBL" id="JBEUSY010000376">
    <property type="protein sequence ID" value="KAL1235938.1"/>
    <property type="molecule type" value="Genomic_DNA"/>
</dbReference>
<feature type="compositionally biased region" description="Basic and acidic residues" evidence="5">
    <location>
        <begin position="1"/>
        <end position="11"/>
    </location>
</feature>
<name>A0ABR3KGM9_TRISP</name>
<dbReference type="Proteomes" id="UP001558632">
    <property type="component" value="Unassembled WGS sequence"/>
</dbReference>
<keyword evidence="1" id="KW-0132">Cell division</keyword>
<organism evidence="7 8">
    <name type="scientific">Trichinella spiralis</name>
    <name type="common">Trichina worm</name>
    <dbReference type="NCBI Taxonomy" id="6334"/>
    <lineage>
        <taxon>Eukaryota</taxon>
        <taxon>Metazoa</taxon>
        <taxon>Ecdysozoa</taxon>
        <taxon>Nematoda</taxon>
        <taxon>Enoplea</taxon>
        <taxon>Dorylaimia</taxon>
        <taxon>Trichinellida</taxon>
        <taxon>Trichinellidae</taxon>
        <taxon>Trichinella</taxon>
    </lineage>
</organism>
<accession>A0ABR3KGM9</accession>
<dbReference type="PROSITE" id="PS00292">
    <property type="entry name" value="CYCLINS"/>
    <property type="match status" value="1"/>
</dbReference>
<comment type="caution">
    <text evidence="7">The sequence shown here is derived from an EMBL/GenBank/DDBJ whole genome shotgun (WGS) entry which is preliminary data.</text>
</comment>
<evidence type="ECO:0000313" key="7">
    <source>
        <dbReference type="EMBL" id="KAL1235938.1"/>
    </source>
</evidence>
<proteinExistence type="inferred from homology"/>
<dbReference type="InterPro" id="IPR036915">
    <property type="entry name" value="Cyclin-like_sf"/>
</dbReference>
<protein>
    <submittedName>
        <fullName evidence="7">G1/S-specific cyclin-D3</fullName>
    </submittedName>
</protein>
<evidence type="ECO:0000313" key="8">
    <source>
        <dbReference type="Proteomes" id="UP001558632"/>
    </source>
</evidence>
<evidence type="ECO:0000256" key="1">
    <source>
        <dbReference type="ARBA" id="ARBA00022618"/>
    </source>
</evidence>
<evidence type="ECO:0000256" key="5">
    <source>
        <dbReference type="SAM" id="MobiDB-lite"/>
    </source>
</evidence>
<evidence type="ECO:0000256" key="2">
    <source>
        <dbReference type="ARBA" id="ARBA00023127"/>
    </source>
</evidence>
<dbReference type="Gene3D" id="1.10.472.10">
    <property type="entry name" value="Cyclin-like"/>
    <property type="match status" value="2"/>
</dbReference>
<dbReference type="InterPro" id="IPR048258">
    <property type="entry name" value="Cyclins_cyclin-box"/>
</dbReference>
<sequence length="436" mass="49788">MTRRDHQDPNVERYSVPASPDTSLLDDDSTLVTMFMAERTILPSPYYFTEVQVVVREEMRKTLTEWMFEVCMEERCDRDVFPLAVSFVDRFLSIEAVHIDQLQCLGTACMMLASKVVEPQQIPSCRLLQYTDFSVDIGDLLSWEMLVLKSLDWKTNSVTAHNFLSHYLYRLKLPSTVESCLQPQLEVLVAMFVMEFQFAILPQSVIAACSLCVAFARLVSDAIAIPAMARQLQIMTGINFDLVLHYSVRMVDFVDEVGKKVFEAQQHGTVITSGRDDATADVTWSENYFAHRLFNHDNYYIKLQLVMNRNRTSNTTHIDIRVRCCFASNKLPPPPPTRQAGVYCISVWRRGFSSPRDVVIISVAGSVQNLPKWRKLFKNLPINRFQHYTKKNSSSKPQSNIQCDSTVQQGTVCRVDVNLHANLCENTVVTELQVLS</sequence>
<dbReference type="InterPro" id="IPR039361">
    <property type="entry name" value="Cyclin"/>
</dbReference>
<evidence type="ECO:0000256" key="4">
    <source>
        <dbReference type="RuleBase" id="RU000383"/>
    </source>
</evidence>
<feature type="region of interest" description="Disordered" evidence="5">
    <location>
        <begin position="1"/>
        <end position="20"/>
    </location>
</feature>
<gene>
    <name evidence="7" type="ORF">TSPI_03870</name>
</gene>
<dbReference type="SMART" id="SM00385">
    <property type="entry name" value="CYCLIN"/>
    <property type="match status" value="1"/>
</dbReference>
<evidence type="ECO:0000256" key="3">
    <source>
        <dbReference type="ARBA" id="ARBA00023306"/>
    </source>
</evidence>